<dbReference type="AlphaFoldDB" id="A0A4C1Z7L4"/>
<reference evidence="2 3" key="1">
    <citation type="journal article" date="2019" name="Commun. Biol.">
        <title>The bagworm genome reveals a unique fibroin gene that provides high tensile strength.</title>
        <authorList>
            <person name="Kono N."/>
            <person name="Nakamura H."/>
            <person name="Ohtoshi R."/>
            <person name="Tomita M."/>
            <person name="Numata K."/>
            <person name="Arakawa K."/>
        </authorList>
    </citation>
    <scope>NUCLEOTIDE SEQUENCE [LARGE SCALE GENOMIC DNA]</scope>
</reference>
<proteinExistence type="predicted"/>
<comment type="caution">
    <text evidence="2">The sequence shown here is derived from an EMBL/GenBank/DDBJ whole genome shotgun (WGS) entry which is preliminary data.</text>
</comment>
<accession>A0A4C1Z7L4</accession>
<organism evidence="2 3">
    <name type="scientific">Eumeta variegata</name>
    <name type="common">Bagworm moth</name>
    <name type="synonym">Eumeta japonica</name>
    <dbReference type="NCBI Taxonomy" id="151549"/>
    <lineage>
        <taxon>Eukaryota</taxon>
        <taxon>Metazoa</taxon>
        <taxon>Ecdysozoa</taxon>
        <taxon>Arthropoda</taxon>
        <taxon>Hexapoda</taxon>
        <taxon>Insecta</taxon>
        <taxon>Pterygota</taxon>
        <taxon>Neoptera</taxon>
        <taxon>Endopterygota</taxon>
        <taxon>Lepidoptera</taxon>
        <taxon>Glossata</taxon>
        <taxon>Ditrysia</taxon>
        <taxon>Tineoidea</taxon>
        <taxon>Psychidae</taxon>
        <taxon>Oiketicinae</taxon>
        <taxon>Eumeta</taxon>
    </lineage>
</organism>
<feature type="region of interest" description="Disordered" evidence="1">
    <location>
        <begin position="136"/>
        <end position="162"/>
    </location>
</feature>
<evidence type="ECO:0000313" key="2">
    <source>
        <dbReference type="EMBL" id="GBP82889.1"/>
    </source>
</evidence>
<keyword evidence="3" id="KW-1185">Reference proteome</keyword>
<name>A0A4C1Z7L4_EUMVA</name>
<sequence length="162" mass="18374">MGQELELGVTKPGMRSTTDIKIERGTRNRIYLDRDHIHDEKRDRHWSETDYLQERTLGVYRSSEFYLGWVDFRIIESRRPVRSWVIHDLSLVAGTGRRTYCCLVTGSLLVRDTTPVDSVVMAPFQESNSWNFPDSAGDPEAVSVDSPSSSSIVTTGSGNMMK</sequence>
<dbReference type="EMBL" id="BGZK01001592">
    <property type="protein sequence ID" value="GBP82889.1"/>
    <property type="molecule type" value="Genomic_DNA"/>
</dbReference>
<feature type="compositionally biased region" description="Low complexity" evidence="1">
    <location>
        <begin position="142"/>
        <end position="162"/>
    </location>
</feature>
<protein>
    <submittedName>
        <fullName evidence="2">Uncharacterized protein</fullName>
    </submittedName>
</protein>
<evidence type="ECO:0000256" key="1">
    <source>
        <dbReference type="SAM" id="MobiDB-lite"/>
    </source>
</evidence>
<dbReference type="Proteomes" id="UP000299102">
    <property type="component" value="Unassembled WGS sequence"/>
</dbReference>
<gene>
    <name evidence="2" type="ORF">EVAR_59341_1</name>
</gene>
<evidence type="ECO:0000313" key="3">
    <source>
        <dbReference type="Proteomes" id="UP000299102"/>
    </source>
</evidence>